<dbReference type="GO" id="GO:0007094">
    <property type="term" value="P:mitotic spindle assembly checkpoint signaling"/>
    <property type="evidence" value="ECO:0007669"/>
    <property type="project" value="TreeGrafter"/>
</dbReference>
<keyword evidence="2" id="KW-0539">Nucleus</keyword>
<comment type="caution">
    <text evidence="4">The sequence shown here is derived from an EMBL/GenBank/DDBJ whole genome shotgun (WGS) entry which is preliminary data.</text>
</comment>
<dbReference type="GO" id="GO:0005654">
    <property type="term" value="C:nucleoplasm"/>
    <property type="evidence" value="ECO:0007669"/>
    <property type="project" value="TreeGrafter"/>
</dbReference>
<dbReference type="EMBL" id="VAHF01000006">
    <property type="protein sequence ID" value="TXG59536.1"/>
    <property type="molecule type" value="Genomic_DNA"/>
</dbReference>
<dbReference type="InterPro" id="IPR036570">
    <property type="entry name" value="HORMA_dom_sf"/>
</dbReference>
<evidence type="ECO:0000256" key="3">
    <source>
        <dbReference type="SAM" id="MobiDB-lite"/>
    </source>
</evidence>
<dbReference type="PANTHER" id="PTHR11842:SF11">
    <property type="entry name" value="MITOTIC SPINDLE ASSEMBLY CHECKPOINT PROTEIN MAD2A"/>
    <property type="match status" value="1"/>
</dbReference>
<dbReference type="OrthoDB" id="1806at2759"/>
<dbReference type="AlphaFoldDB" id="A0A5C7HTA2"/>
<sequence length="149" mass="17279">MMRRKDVLCLLMRIEDPHNIHPPWTAAEAPSSSAMRSSPLARPKICTEEIKKHRICHNQVTIQKKVLQSVSREKSDKEIMREIQAIMRQIASSITYLPCLDDSFPFTWIESDPKLIVNPQMVKLHSIDTKIHKVDSDTLVSYKIDERDE</sequence>
<reference evidence="5" key="1">
    <citation type="journal article" date="2019" name="Gigascience">
        <title>De novo genome assembly of the endangered Acer yangbiense, a plant species with extremely small populations endemic to Yunnan Province, China.</title>
        <authorList>
            <person name="Yang J."/>
            <person name="Wariss H.M."/>
            <person name="Tao L."/>
            <person name="Zhang R."/>
            <person name="Yun Q."/>
            <person name="Hollingsworth P."/>
            <person name="Dao Z."/>
            <person name="Luo G."/>
            <person name="Guo H."/>
            <person name="Ma Y."/>
            <person name="Sun W."/>
        </authorList>
    </citation>
    <scope>NUCLEOTIDE SEQUENCE [LARGE SCALE GENOMIC DNA]</scope>
    <source>
        <strain evidence="5">cv. Malutang</strain>
    </source>
</reference>
<evidence type="ECO:0008006" key="6">
    <source>
        <dbReference type="Google" id="ProtNLM"/>
    </source>
</evidence>
<dbReference type="GO" id="GO:0005737">
    <property type="term" value="C:cytoplasm"/>
    <property type="evidence" value="ECO:0007669"/>
    <property type="project" value="TreeGrafter"/>
</dbReference>
<comment type="subcellular location">
    <subcellularLocation>
        <location evidence="1">Nucleus</location>
    </subcellularLocation>
</comment>
<protein>
    <recommendedName>
        <fullName evidence="6">HORMA domain-containing protein</fullName>
    </recommendedName>
</protein>
<evidence type="ECO:0000256" key="2">
    <source>
        <dbReference type="ARBA" id="ARBA00023242"/>
    </source>
</evidence>
<dbReference type="Gene3D" id="3.30.900.10">
    <property type="entry name" value="HORMA domain"/>
    <property type="match status" value="1"/>
</dbReference>
<proteinExistence type="predicted"/>
<accession>A0A5C7HTA2</accession>
<name>A0A5C7HTA2_9ROSI</name>
<feature type="region of interest" description="Disordered" evidence="3">
    <location>
        <begin position="21"/>
        <end position="40"/>
    </location>
</feature>
<evidence type="ECO:0000313" key="4">
    <source>
        <dbReference type="EMBL" id="TXG59536.1"/>
    </source>
</evidence>
<organism evidence="4 5">
    <name type="scientific">Acer yangbiense</name>
    <dbReference type="NCBI Taxonomy" id="1000413"/>
    <lineage>
        <taxon>Eukaryota</taxon>
        <taxon>Viridiplantae</taxon>
        <taxon>Streptophyta</taxon>
        <taxon>Embryophyta</taxon>
        <taxon>Tracheophyta</taxon>
        <taxon>Spermatophyta</taxon>
        <taxon>Magnoliopsida</taxon>
        <taxon>eudicotyledons</taxon>
        <taxon>Gunneridae</taxon>
        <taxon>Pentapetalae</taxon>
        <taxon>rosids</taxon>
        <taxon>malvids</taxon>
        <taxon>Sapindales</taxon>
        <taxon>Sapindaceae</taxon>
        <taxon>Hippocastanoideae</taxon>
        <taxon>Acereae</taxon>
        <taxon>Acer</taxon>
    </lineage>
</organism>
<dbReference type="GO" id="GO:0000776">
    <property type="term" value="C:kinetochore"/>
    <property type="evidence" value="ECO:0007669"/>
    <property type="project" value="TreeGrafter"/>
</dbReference>
<keyword evidence="5" id="KW-1185">Reference proteome</keyword>
<evidence type="ECO:0000313" key="5">
    <source>
        <dbReference type="Proteomes" id="UP000323000"/>
    </source>
</evidence>
<evidence type="ECO:0000256" key="1">
    <source>
        <dbReference type="ARBA" id="ARBA00004123"/>
    </source>
</evidence>
<dbReference type="Proteomes" id="UP000323000">
    <property type="component" value="Chromosome 6"/>
</dbReference>
<dbReference type="PANTHER" id="PTHR11842">
    <property type="entry name" value="MITOTIC SPINDLE ASSEMBLY CHECKPOINT PROTEIN MAD2"/>
    <property type="match status" value="1"/>
</dbReference>
<gene>
    <name evidence="4" type="ORF">EZV62_014109</name>
</gene>
<dbReference type="InterPro" id="IPR045091">
    <property type="entry name" value="Mad2-like"/>
</dbReference>
<dbReference type="SUPFAM" id="SSF56019">
    <property type="entry name" value="The spindle assembly checkpoint protein mad2"/>
    <property type="match status" value="1"/>
</dbReference>